<dbReference type="InterPro" id="IPR011608">
    <property type="entry name" value="PRD"/>
</dbReference>
<dbReference type="PROSITE" id="PS51372">
    <property type="entry name" value="PRD_2"/>
    <property type="match status" value="1"/>
</dbReference>
<dbReference type="SUPFAM" id="SSF55804">
    <property type="entry name" value="Phoshotransferase/anion transport protein"/>
    <property type="match status" value="1"/>
</dbReference>
<dbReference type="InterPro" id="IPR002178">
    <property type="entry name" value="PTS_EIIA_type-2_dom"/>
</dbReference>
<dbReference type="InterPro" id="IPR007737">
    <property type="entry name" value="Mga_HTH"/>
</dbReference>
<dbReference type="Pfam" id="PF05043">
    <property type="entry name" value="Mga"/>
    <property type="match status" value="1"/>
</dbReference>
<dbReference type="GO" id="GO:0006355">
    <property type="term" value="P:regulation of DNA-templated transcription"/>
    <property type="evidence" value="ECO:0007669"/>
    <property type="project" value="InterPro"/>
</dbReference>
<dbReference type="PROSITE" id="PS51094">
    <property type="entry name" value="PTS_EIIA_TYPE_2"/>
    <property type="match status" value="1"/>
</dbReference>
<feature type="domain" description="PTS EIIA type-2" evidence="5">
    <location>
        <begin position="509"/>
        <end position="648"/>
    </location>
</feature>
<dbReference type="Pfam" id="PF00874">
    <property type="entry name" value="PRD"/>
    <property type="match status" value="1"/>
</dbReference>
<dbReference type="SUPFAM" id="SSF63520">
    <property type="entry name" value="PTS-regulatory domain, PRD"/>
    <property type="match status" value="2"/>
</dbReference>
<evidence type="ECO:0000256" key="2">
    <source>
        <dbReference type="ARBA" id="ARBA00023015"/>
    </source>
</evidence>
<dbReference type="eggNOG" id="COG4668">
    <property type="taxonomic scope" value="Bacteria"/>
</dbReference>
<organism evidence="8 9">
    <name type="scientific">Aliivibrio salmonicida (strain LFI1238)</name>
    <name type="common">Vibrio salmonicida (strain LFI1238)</name>
    <dbReference type="NCBI Taxonomy" id="316275"/>
    <lineage>
        <taxon>Bacteria</taxon>
        <taxon>Pseudomonadati</taxon>
        <taxon>Pseudomonadota</taxon>
        <taxon>Gammaproteobacteria</taxon>
        <taxon>Vibrionales</taxon>
        <taxon>Vibrionaceae</taxon>
        <taxon>Aliivibrio</taxon>
    </lineage>
</organism>
<dbReference type="InterPro" id="IPR036634">
    <property type="entry name" value="PRD_sf"/>
</dbReference>
<dbReference type="InterPro" id="IPR036388">
    <property type="entry name" value="WH-like_DNA-bd_sf"/>
</dbReference>
<keyword evidence="4" id="KW-0804">Transcription</keyword>
<evidence type="ECO:0000256" key="4">
    <source>
        <dbReference type="ARBA" id="ARBA00023163"/>
    </source>
</evidence>
<dbReference type="eggNOG" id="COG3711">
    <property type="taxonomic scope" value="Bacteria"/>
</dbReference>
<dbReference type="Gene3D" id="3.40.50.2300">
    <property type="match status" value="1"/>
</dbReference>
<dbReference type="EMBL" id="FM178379">
    <property type="protein sequence ID" value="CAQ77788.1"/>
    <property type="molecule type" value="Genomic_DNA"/>
</dbReference>
<evidence type="ECO:0000256" key="1">
    <source>
        <dbReference type="ARBA" id="ARBA00022737"/>
    </source>
</evidence>
<dbReference type="AlphaFoldDB" id="B6EP62"/>
<dbReference type="Gene3D" id="1.10.10.10">
    <property type="entry name" value="Winged helix-like DNA-binding domain superfamily/Winged helix DNA-binding domain"/>
    <property type="match status" value="2"/>
</dbReference>
<dbReference type="InterPro" id="IPR013196">
    <property type="entry name" value="HTH_11"/>
</dbReference>
<dbReference type="Gene3D" id="3.40.930.10">
    <property type="entry name" value="Mannitol-specific EII, Chain A"/>
    <property type="match status" value="1"/>
</dbReference>
<evidence type="ECO:0000259" key="7">
    <source>
        <dbReference type="PROSITE" id="PS51372"/>
    </source>
</evidence>
<dbReference type="HOGENOM" id="CLU_013442_5_1_6"/>
<dbReference type="Gene3D" id="1.10.1790.10">
    <property type="entry name" value="PRD domain"/>
    <property type="match status" value="1"/>
</dbReference>
<feature type="domain" description="PTS EIIB type-2" evidence="6">
    <location>
        <begin position="416"/>
        <end position="505"/>
    </location>
</feature>
<gene>
    <name evidence="8" type="ordered locus">VSAL_I0103</name>
</gene>
<keyword evidence="9" id="KW-1185">Reference proteome</keyword>
<evidence type="ECO:0000259" key="6">
    <source>
        <dbReference type="PROSITE" id="PS51099"/>
    </source>
</evidence>
<dbReference type="GO" id="GO:0008982">
    <property type="term" value="F:protein-N(PI)-phosphohistidine-sugar phosphotransferase activity"/>
    <property type="evidence" value="ECO:0007669"/>
    <property type="project" value="InterPro"/>
</dbReference>
<dbReference type="InterPro" id="IPR050661">
    <property type="entry name" value="BglG_antiterminators"/>
</dbReference>
<accession>B6EP62</accession>
<protein>
    <submittedName>
        <fullName evidence="8">HTH-type transcriptional regulator</fullName>
    </submittedName>
</protein>
<dbReference type="PROSITE" id="PS51099">
    <property type="entry name" value="PTS_EIIB_TYPE_2"/>
    <property type="match status" value="1"/>
</dbReference>
<keyword evidence="3" id="KW-0010">Activator</keyword>
<dbReference type="InterPro" id="IPR016152">
    <property type="entry name" value="PTrfase/Anion_transptr"/>
</dbReference>
<dbReference type="Proteomes" id="UP000001730">
    <property type="component" value="Chromosome 1"/>
</dbReference>
<dbReference type="GO" id="GO:0009401">
    <property type="term" value="P:phosphoenolpyruvate-dependent sugar phosphotransferase system"/>
    <property type="evidence" value="ECO:0007669"/>
    <property type="project" value="InterPro"/>
</dbReference>
<dbReference type="InterPro" id="IPR013011">
    <property type="entry name" value="PTS_EIIB_2"/>
</dbReference>
<dbReference type="PANTHER" id="PTHR30185:SF13">
    <property type="entry name" value="LICABCH OPERON REGULATOR-RELATED"/>
    <property type="match status" value="1"/>
</dbReference>
<dbReference type="Pfam" id="PF00359">
    <property type="entry name" value="PTS_EIIA_2"/>
    <property type="match status" value="1"/>
</dbReference>
<dbReference type="KEGG" id="vsa:VSAL_I0103"/>
<evidence type="ECO:0000313" key="9">
    <source>
        <dbReference type="Proteomes" id="UP000001730"/>
    </source>
</evidence>
<evidence type="ECO:0000313" key="8">
    <source>
        <dbReference type="EMBL" id="CAQ77788.1"/>
    </source>
</evidence>
<dbReference type="CDD" id="cd05568">
    <property type="entry name" value="PTS_IIB_bgl_like"/>
    <property type="match status" value="1"/>
</dbReference>
<keyword evidence="2" id="KW-0805">Transcription regulation</keyword>
<evidence type="ECO:0000256" key="3">
    <source>
        <dbReference type="ARBA" id="ARBA00023159"/>
    </source>
</evidence>
<dbReference type="Pfam" id="PF08279">
    <property type="entry name" value="HTH_11"/>
    <property type="match status" value="1"/>
</dbReference>
<proteinExistence type="predicted"/>
<keyword evidence="1" id="KW-0677">Repeat</keyword>
<feature type="domain" description="PRD" evidence="7">
    <location>
        <begin position="306"/>
        <end position="410"/>
    </location>
</feature>
<name>B6EP62_ALISL</name>
<dbReference type="PANTHER" id="PTHR30185">
    <property type="entry name" value="CRYPTIC BETA-GLUCOSIDE BGL OPERON ANTITERMINATOR"/>
    <property type="match status" value="1"/>
</dbReference>
<reference evidence="8 9" key="1">
    <citation type="journal article" date="2008" name="BMC Genomics">
        <title>The genome sequence of the fish pathogen Aliivibrio salmonicida strain LFI1238 shows extensive evidence of gene decay.</title>
        <authorList>
            <person name="Hjerde E."/>
            <person name="Lorentzen M.S."/>
            <person name="Holden M.T."/>
            <person name="Seeger K."/>
            <person name="Paulsen S."/>
            <person name="Bason N."/>
            <person name="Churcher C."/>
            <person name="Harris D."/>
            <person name="Norbertczak H."/>
            <person name="Quail M.A."/>
            <person name="Sanders S."/>
            <person name="Thurston S."/>
            <person name="Parkhill J."/>
            <person name="Willassen N.P."/>
            <person name="Thomson N.R."/>
        </authorList>
    </citation>
    <scope>NUCLEOTIDE SEQUENCE [LARGE SCALE GENOMIC DNA]</scope>
    <source>
        <strain evidence="8 9">LFI1238</strain>
    </source>
</reference>
<sequence>MILLLIRINSLNFGSLMIQLPYPRLNTIFEALRHEPLPQQELAQRCDISTRTIRTDISALNDILASYGAQIQHQRGTGYHFDIYDEARFSDIEKQTQKMKTSPRNAKDRVVYLIMRLLSQEEECKLDDLANQWFVSRTSLQADMTEIREILEQYNLEIVSKAHHGLKLFGEEQAIRACIAHVLFQFKPSDRTFINVCDHFFPEINLPSLKEDLLTLINQNHIRLTDEGLHHLLVYCGITLHRVKLNSVIHHVHQPKISNEAQNAALDLSKTIEVLLSAPLPQSEIDYLSIQIAARRVTGVTIVDTEKHTEQLELTHFLLDYVNEHYNYDLRNDELLKRDLLCHITTMILRVKYQITIPNPLVDHIKRYYPLAYDMTVAAISHWGKHLIPDGEVGYLVMHIGVGLERNFALEEQQPPKALLVCDSGTSIMRLLESQLLRSLPQLDIQKIDSVREYESLTKVDADFVISTEKVSQKNRPTITISPLPTSFQLEQVNKLILMNRSHPYMLDKFFDQRYFSVLSEPTTQAELLKKFTAHFTEDNITPIEFYDSVIERENITSTILGEGIAIPHSLGLLANETKVYTIISPHGIDWGNGKIAHVIFLFAINKDDYEEAMSLYDLFVTFMNGKAVDTILECLSYEEFQYVAKECWFNRRKDW</sequence>
<evidence type="ECO:0000259" key="5">
    <source>
        <dbReference type="PROSITE" id="PS51094"/>
    </source>
</evidence>